<dbReference type="Gene3D" id="3.20.20.210">
    <property type="match status" value="1"/>
</dbReference>
<evidence type="ECO:0000256" key="1">
    <source>
        <dbReference type="ARBA" id="ARBA00002448"/>
    </source>
</evidence>
<dbReference type="PANTHER" id="PTHR21091:SF169">
    <property type="entry name" value="UROPORPHYRINOGEN DECARBOXYLASE"/>
    <property type="match status" value="1"/>
</dbReference>
<comment type="pathway">
    <text evidence="3">Porphyrin-containing compound metabolism; protoporphyrin-IX biosynthesis; coproporphyrinogen-III from 5-aminolevulinate: step 4/4.</text>
</comment>
<dbReference type="GO" id="GO:0009507">
    <property type="term" value="C:chloroplast"/>
    <property type="evidence" value="ECO:0007669"/>
    <property type="project" value="UniProtKB-SubCell"/>
</dbReference>
<evidence type="ECO:0000256" key="2">
    <source>
        <dbReference type="ARBA" id="ARBA00004229"/>
    </source>
</evidence>
<dbReference type="Proteomes" id="UP001255856">
    <property type="component" value="Unassembled WGS sequence"/>
</dbReference>
<keyword evidence="7" id="KW-0210">Decarboxylase</keyword>
<dbReference type="FunFam" id="3.20.20.210:FF:000006">
    <property type="entry name" value="Uroporphyrinogen decarboxylase"/>
    <property type="match status" value="1"/>
</dbReference>
<evidence type="ECO:0000256" key="8">
    <source>
        <dbReference type="ARBA" id="ARBA00023239"/>
    </source>
</evidence>
<dbReference type="GO" id="GO:0006779">
    <property type="term" value="P:porphyrin-containing compound biosynthetic process"/>
    <property type="evidence" value="ECO:0007669"/>
    <property type="project" value="UniProtKB-KW"/>
</dbReference>
<dbReference type="AlphaFoldDB" id="A0AAD9IL61"/>
<comment type="subunit">
    <text evidence="5">Homodimer.</text>
</comment>
<evidence type="ECO:0000256" key="7">
    <source>
        <dbReference type="ARBA" id="ARBA00022793"/>
    </source>
</evidence>
<comment type="caution">
    <text evidence="12">The sequence shown here is derived from an EMBL/GenBank/DDBJ whole genome shotgun (WGS) entry which is preliminary data.</text>
</comment>
<evidence type="ECO:0000256" key="9">
    <source>
        <dbReference type="ARBA" id="ARBA00023244"/>
    </source>
</evidence>
<gene>
    <name evidence="12" type="ORF">QBZ16_003865</name>
</gene>
<evidence type="ECO:0000256" key="4">
    <source>
        <dbReference type="ARBA" id="ARBA00009935"/>
    </source>
</evidence>
<reference evidence="12" key="1">
    <citation type="submission" date="2021-01" db="EMBL/GenBank/DDBJ databases">
        <authorList>
            <person name="Eckstrom K.M.E."/>
        </authorList>
    </citation>
    <scope>NUCLEOTIDE SEQUENCE</scope>
    <source>
        <strain evidence="12">UVCC 0001</strain>
    </source>
</reference>
<dbReference type="InterPro" id="IPR000257">
    <property type="entry name" value="Uroporphyrinogen_deCOase"/>
</dbReference>
<evidence type="ECO:0000256" key="6">
    <source>
        <dbReference type="ARBA" id="ARBA00012288"/>
    </source>
</evidence>
<evidence type="ECO:0000256" key="10">
    <source>
        <dbReference type="ARBA" id="ARBA00048033"/>
    </source>
</evidence>
<protein>
    <recommendedName>
        <fullName evidence="6">uroporphyrinogen decarboxylase</fullName>
        <ecNumber evidence="6">4.1.1.37</ecNumber>
    </recommendedName>
</protein>
<evidence type="ECO:0000259" key="11">
    <source>
        <dbReference type="Pfam" id="PF01208"/>
    </source>
</evidence>
<feature type="domain" description="Uroporphyrinogen decarboxylase (URO-D)" evidence="11">
    <location>
        <begin position="2"/>
        <end position="300"/>
    </location>
</feature>
<dbReference type="PANTHER" id="PTHR21091">
    <property type="entry name" value="METHYLTETRAHYDROFOLATE:HOMOCYSTEINE METHYLTRANSFERASE RELATED"/>
    <property type="match status" value="1"/>
</dbReference>
<comment type="catalytic activity">
    <reaction evidence="10">
        <text>uroporphyrinogen III + 4 H(+) = coproporphyrinogen III + 4 CO2</text>
        <dbReference type="Rhea" id="RHEA:19865"/>
        <dbReference type="ChEBI" id="CHEBI:15378"/>
        <dbReference type="ChEBI" id="CHEBI:16526"/>
        <dbReference type="ChEBI" id="CHEBI:57308"/>
        <dbReference type="ChEBI" id="CHEBI:57309"/>
        <dbReference type="EC" id="4.1.1.37"/>
    </reaction>
</comment>
<organism evidence="12 13">
    <name type="scientific">Prototheca wickerhamii</name>
    <dbReference type="NCBI Taxonomy" id="3111"/>
    <lineage>
        <taxon>Eukaryota</taxon>
        <taxon>Viridiplantae</taxon>
        <taxon>Chlorophyta</taxon>
        <taxon>core chlorophytes</taxon>
        <taxon>Trebouxiophyceae</taxon>
        <taxon>Chlorellales</taxon>
        <taxon>Chlorellaceae</taxon>
        <taxon>Prototheca</taxon>
    </lineage>
</organism>
<proteinExistence type="inferred from homology"/>
<keyword evidence="8" id="KW-0456">Lyase</keyword>
<dbReference type="SUPFAM" id="SSF51726">
    <property type="entry name" value="UROD/MetE-like"/>
    <property type="match status" value="1"/>
</dbReference>
<comment type="function">
    <text evidence="1">Catalyzes the decarboxylation of four acetate groups of uroporphyrinogen-III to yield coproporphyrinogen-III.</text>
</comment>
<dbReference type="Pfam" id="PF01208">
    <property type="entry name" value="URO-D"/>
    <property type="match status" value="1"/>
</dbReference>
<comment type="subcellular location">
    <subcellularLocation>
        <location evidence="2">Plastid</location>
        <location evidence="2">Chloroplast</location>
    </subcellularLocation>
</comment>
<keyword evidence="9" id="KW-0627">Porphyrin biosynthesis</keyword>
<evidence type="ECO:0000256" key="3">
    <source>
        <dbReference type="ARBA" id="ARBA00004804"/>
    </source>
</evidence>
<comment type="similarity">
    <text evidence="4">Belongs to the uroporphyrinogen decarboxylase family.</text>
</comment>
<evidence type="ECO:0000313" key="13">
    <source>
        <dbReference type="Proteomes" id="UP001255856"/>
    </source>
</evidence>
<dbReference type="InterPro" id="IPR038071">
    <property type="entry name" value="UROD/MetE-like_sf"/>
</dbReference>
<sequence length="301" mass="32847">MKSYMDLCSRHRSFRERSENAALATEISLQPWRAFQPDGVILFSDILTPLAGMGIPFDIVPGKGPVIENPIRTMQDVDAVHALEPEESMSFVGETLRALREEVGDKAAVLGFVGAPFTLASYIVEEPQVLHALLKRLADSLVEYIDYQARSGAQVVQIFDSWAAHMSPCDFDEFAGPYLHYVIHKAHQRHPTLPLVLYISGSGALVERMAACGPDVISLCHTVDLEEAATRLPPQSGIAFQGNVDPAILFGSQDAIARRIRECVHQARAAGVKHVLNLGHGVLVGTPESAVAHFFETAKSL</sequence>
<evidence type="ECO:0000256" key="5">
    <source>
        <dbReference type="ARBA" id="ARBA00011738"/>
    </source>
</evidence>
<evidence type="ECO:0000313" key="12">
    <source>
        <dbReference type="EMBL" id="KAK2077997.1"/>
    </source>
</evidence>
<keyword evidence="13" id="KW-1185">Reference proteome</keyword>
<dbReference type="EMBL" id="JASFZW010000005">
    <property type="protein sequence ID" value="KAK2077997.1"/>
    <property type="molecule type" value="Genomic_DNA"/>
</dbReference>
<dbReference type="EC" id="4.1.1.37" evidence="6"/>
<accession>A0AAD9IL61</accession>
<name>A0AAD9IL61_PROWI</name>
<dbReference type="GO" id="GO:0004853">
    <property type="term" value="F:uroporphyrinogen decarboxylase activity"/>
    <property type="evidence" value="ECO:0007669"/>
    <property type="project" value="UniProtKB-EC"/>
</dbReference>